<evidence type="ECO:0000256" key="1">
    <source>
        <dbReference type="ARBA" id="ARBA00001947"/>
    </source>
</evidence>
<dbReference type="Gene3D" id="3.40.140.10">
    <property type="entry name" value="Cytidine Deaminase, domain 2"/>
    <property type="match status" value="1"/>
</dbReference>
<dbReference type="InParanoid" id="D8SYH3"/>
<dbReference type="PANTHER" id="PTHR12947">
    <property type="entry name" value="AMSH-LIKE PROTEASE"/>
    <property type="match status" value="1"/>
</dbReference>
<keyword evidence="5" id="KW-0833">Ubl conjugation pathway</keyword>
<dbReference type="Gramene" id="EFJ10523">
    <property type="protein sequence ID" value="EFJ10523"/>
    <property type="gene ID" value="SELMODRAFT_128074"/>
</dbReference>
<name>D8SYH3_SELML</name>
<keyword evidence="3" id="KW-0645">Protease</keyword>
<organism evidence="11">
    <name type="scientific">Selaginella moellendorffii</name>
    <name type="common">Spikemoss</name>
    <dbReference type="NCBI Taxonomy" id="88036"/>
    <lineage>
        <taxon>Eukaryota</taxon>
        <taxon>Viridiplantae</taxon>
        <taxon>Streptophyta</taxon>
        <taxon>Embryophyta</taxon>
        <taxon>Tracheophyta</taxon>
        <taxon>Lycopodiopsida</taxon>
        <taxon>Selaginellales</taxon>
        <taxon>Selaginellaceae</taxon>
        <taxon>Selaginella</taxon>
    </lineage>
</organism>
<comment type="similarity">
    <text evidence="2">Belongs to the peptidase M67C family.</text>
</comment>
<dbReference type="CDD" id="cd08066">
    <property type="entry name" value="MPN_AMSH_like"/>
    <property type="match status" value="1"/>
</dbReference>
<dbReference type="eggNOG" id="KOG2880">
    <property type="taxonomic scope" value="Eukaryota"/>
</dbReference>
<dbReference type="GO" id="GO:0046872">
    <property type="term" value="F:metal ion binding"/>
    <property type="evidence" value="ECO:0007669"/>
    <property type="project" value="UniProtKB-KW"/>
</dbReference>
<keyword evidence="11" id="KW-1185">Reference proteome</keyword>
<dbReference type="EMBL" id="GL377653">
    <property type="protein sequence ID" value="EFJ10523.1"/>
    <property type="molecule type" value="Genomic_DNA"/>
</dbReference>
<proteinExistence type="inferred from homology"/>
<evidence type="ECO:0000256" key="4">
    <source>
        <dbReference type="ARBA" id="ARBA00022723"/>
    </source>
</evidence>
<dbReference type="OMA" id="ANTCETI"/>
<dbReference type="HOGENOM" id="CLU_023304_2_0_1"/>
<evidence type="ECO:0000256" key="5">
    <source>
        <dbReference type="ARBA" id="ARBA00022786"/>
    </source>
</evidence>
<evidence type="ECO:0000313" key="10">
    <source>
        <dbReference type="EMBL" id="EFJ10523.1"/>
    </source>
</evidence>
<gene>
    <name evidence="10" type="ORF">SELMODRAFT_128074</name>
</gene>
<keyword evidence="4" id="KW-0479">Metal-binding</keyword>
<dbReference type="PANTHER" id="PTHR12947:SF13">
    <property type="entry name" value="FI19924P1"/>
    <property type="match status" value="1"/>
</dbReference>
<keyword evidence="6" id="KW-0378">Hydrolase</keyword>
<dbReference type="InterPro" id="IPR000555">
    <property type="entry name" value="JAMM/MPN+_dom"/>
</dbReference>
<dbReference type="PROSITE" id="PS50249">
    <property type="entry name" value="MPN"/>
    <property type="match status" value="1"/>
</dbReference>
<evidence type="ECO:0000256" key="8">
    <source>
        <dbReference type="ARBA" id="ARBA00023049"/>
    </source>
</evidence>
<dbReference type="SUPFAM" id="SSF102712">
    <property type="entry name" value="JAB1/MPN domain"/>
    <property type="match status" value="1"/>
</dbReference>
<feature type="non-terminal residue" evidence="10">
    <location>
        <position position="1"/>
    </location>
</feature>
<dbReference type="GO" id="GO:0061578">
    <property type="term" value="F:K63-linked deubiquitinase activity"/>
    <property type="evidence" value="ECO:0007669"/>
    <property type="project" value="InterPro"/>
</dbReference>
<reference evidence="10 11" key="1">
    <citation type="journal article" date="2011" name="Science">
        <title>The Selaginella genome identifies genetic changes associated with the evolution of vascular plants.</title>
        <authorList>
            <person name="Banks J.A."/>
            <person name="Nishiyama T."/>
            <person name="Hasebe M."/>
            <person name="Bowman J.L."/>
            <person name="Gribskov M."/>
            <person name="dePamphilis C."/>
            <person name="Albert V.A."/>
            <person name="Aono N."/>
            <person name="Aoyama T."/>
            <person name="Ambrose B.A."/>
            <person name="Ashton N.W."/>
            <person name="Axtell M.J."/>
            <person name="Barker E."/>
            <person name="Barker M.S."/>
            <person name="Bennetzen J.L."/>
            <person name="Bonawitz N.D."/>
            <person name="Chapple C."/>
            <person name="Cheng C."/>
            <person name="Correa L.G."/>
            <person name="Dacre M."/>
            <person name="DeBarry J."/>
            <person name="Dreyer I."/>
            <person name="Elias M."/>
            <person name="Engstrom E.M."/>
            <person name="Estelle M."/>
            <person name="Feng L."/>
            <person name="Finet C."/>
            <person name="Floyd S.K."/>
            <person name="Frommer W.B."/>
            <person name="Fujita T."/>
            <person name="Gramzow L."/>
            <person name="Gutensohn M."/>
            <person name="Harholt J."/>
            <person name="Hattori M."/>
            <person name="Heyl A."/>
            <person name="Hirai T."/>
            <person name="Hiwatashi Y."/>
            <person name="Ishikawa M."/>
            <person name="Iwata M."/>
            <person name="Karol K.G."/>
            <person name="Koehler B."/>
            <person name="Kolukisaoglu U."/>
            <person name="Kubo M."/>
            <person name="Kurata T."/>
            <person name="Lalonde S."/>
            <person name="Li K."/>
            <person name="Li Y."/>
            <person name="Litt A."/>
            <person name="Lyons E."/>
            <person name="Manning G."/>
            <person name="Maruyama T."/>
            <person name="Michael T.P."/>
            <person name="Mikami K."/>
            <person name="Miyazaki S."/>
            <person name="Morinaga S."/>
            <person name="Murata T."/>
            <person name="Mueller-Roeber B."/>
            <person name="Nelson D.R."/>
            <person name="Obara M."/>
            <person name="Oguri Y."/>
            <person name="Olmstead R.G."/>
            <person name="Onodera N."/>
            <person name="Petersen B.L."/>
            <person name="Pils B."/>
            <person name="Prigge M."/>
            <person name="Rensing S.A."/>
            <person name="Riano-Pachon D.M."/>
            <person name="Roberts A.W."/>
            <person name="Sato Y."/>
            <person name="Scheller H.V."/>
            <person name="Schulz B."/>
            <person name="Schulz C."/>
            <person name="Shakirov E.V."/>
            <person name="Shibagaki N."/>
            <person name="Shinohara N."/>
            <person name="Shippen D.E."/>
            <person name="Soerensen I."/>
            <person name="Sotooka R."/>
            <person name="Sugimoto N."/>
            <person name="Sugita M."/>
            <person name="Sumikawa N."/>
            <person name="Tanurdzic M."/>
            <person name="Theissen G."/>
            <person name="Ulvskov P."/>
            <person name="Wakazuki S."/>
            <person name="Weng J.K."/>
            <person name="Willats W.W."/>
            <person name="Wipf D."/>
            <person name="Wolf P.G."/>
            <person name="Yang L."/>
            <person name="Zimmer A.D."/>
            <person name="Zhu Q."/>
            <person name="Mitros T."/>
            <person name="Hellsten U."/>
            <person name="Loque D."/>
            <person name="Otillar R."/>
            <person name="Salamov A."/>
            <person name="Schmutz J."/>
            <person name="Shapiro H."/>
            <person name="Lindquist E."/>
            <person name="Lucas S."/>
            <person name="Rokhsar D."/>
            <person name="Grigoriev I.V."/>
        </authorList>
    </citation>
    <scope>NUCLEOTIDE SEQUENCE [LARGE SCALE GENOMIC DNA]</scope>
</reference>
<evidence type="ECO:0000256" key="2">
    <source>
        <dbReference type="ARBA" id="ARBA00010981"/>
    </source>
</evidence>
<dbReference type="KEGG" id="smo:SELMODRAFT_128074"/>
<dbReference type="Proteomes" id="UP000001514">
    <property type="component" value="Unassembled WGS sequence"/>
</dbReference>
<dbReference type="InterPro" id="IPR044098">
    <property type="entry name" value="STAMBP/STALP-like_MPN"/>
</dbReference>
<comment type="cofactor">
    <cofactor evidence="1">
        <name>Zn(2+)</name>
        <dbReference type="ChEBI" id="CHEBI:29105"/>
    </cofactor>
</comment>
<dbReference type="GO" id="GO:0006508">
    <property type="term" value="P:proteolysis"/>
    <property type="evidence" value="ECO:0007669"/>
    <property type="project" value="UniProtKB-KW"/>
</dbReference>
<dbReference type="STRING" id="88036.D8SYH3"/>
<dbReference type="OrthoDB" id="3640at2759"/>
<evidence type="ECO:0000313" key="11">
    <source>
        <dbReference type="Proteomes" id="UP000001514"/>
    </source>
</evidence>
<evidence type="ECO:0000256" key="6">
    <source>
        <dbReference type="ARBA" id="ARBA00022801"/>
    </source>
</evidence>
<sequence length="172" mass="19162">SSSLMDEFMRMAKSNTSKNIETCGVLAGSLEGGNFFVTALIIPKQQATANTCETIDEEEIFFAQDKRGLFQLGWIHTHPTQSCFMSSVDVHTHYSYQVMLPEAIAIVMAPQDASKNFGIFRLSDPGGMNVIQQCSKRGFHGHDPTSDGTPLYHRTSHVYLDPKVKFDVVDLR</sequence>
<dbReference type="AlphaFoldDB" id="D8SYH3"/>
<evidence type="ECO:0000256" key="7">
    <source>
        <dbReference type="ARBA" id="ARBA00022833"/>
    </source>
</evidence>
<dbReference type="MEROPS" id="M67.A04"/>
<dbReference type="Pfam" id="PF01398">
    <property type="entry name" value="JAB"/>
    <property type="match status" value="1"/>
</dbReference>
<feature type="domain" description="MPN" evidence="9">
    <location>
        <begin position="1"/>
        <end position="128"/>
    </location>
</feature>
<keyword evidence="7" id="KW-0862">Zinc</keyword>
<dbReference type="GO" id="GO:0070536">
    <property type="term" value="P:protein K63-linked deubiquitination"/>
    <property type="evidence" value="ECO:0007669"/>
    <property type="project" value="InterPro"/>
</dbReference>
<accession>D8SYH3</accession>
<evidence type="ECO:0000256" key="3">
    <source>
        <dbReference type="ARBA" id="ARBA00022670"/>
    </source>
</evidence>
<protein>
    <recommendedName>
        <fullName evidence="9">MPN domain-containing protein</fullName>
    </recommendedName>
</protein>
<evidence type="ECO:0000259" key="9">
    <source>
        <dbReference type="PROSITE" id="PS50249"/>
    </source>
</evidence>
<dbReference type="GO" id="GO:0140492">
    <property type="term" value="F:metal-dependent deubiquitinase activity"/>
    <property type="evidence" value="ECO:0007669"/>
    <property type="project" value="InterPro"/>
</dbReference>
<dbReference type="InterPro" id="IPR037518">
    <property type="entry name" value="MPN"/>
</dbReference>
<keyword evidence="8" id="KW-0482">Metalloprotease</keyword>
<dbReference type="SMART" id="SM00232">
    <property type="entry name" value="JAB_MPN"/>
    <property type="match status" value="1"/>
</dbReference>